<dbReference type="Gene3D" id="2.40.70.10">
    <property type="entry name" value="Acid Proteases"/>
    <property type="match status" value="1"/>
</dbReference>
<dbReference type="Pfam" id="PF13975">
    <property type="entry name" value="gag-asp_proteas"/>
    <property type="match status" value="1"/>
</dbReference>
<dbReference type="EMBL" id="KZ662988">
    <property type="protein sequence ID" value="PPS16893.1"/>
    <property type="molecule type" value="Genomic_DNA"/>
</dbReference>
<evidence type="ECO:0000313" key="2">
    <source>
        <dbReference type="EMBL" id="PPS16893.1"/>
    </source>
</evidence>
<proteinExistence type="predicted"/>
<dbReference type="InterPro" id="IPR001969">
    <property type="entry name" value="Aspartic_peptidase_AS"/>
</dbReference>
<dbReference type="AlphaFoldDB" id="A0A2P5YMU1"/>
<gene>
    <name evidence="2" type="ORF">GOBAR_AA03701</name>
</gene>
<evidence type="ECO:0000313" key="3">
    <source>
        <dbReference type="Proteomes" id="UP000239757"/>
    </source>
</evidence>
<dbReference type="SUPFAM" id="SSF50630">
    <property type="entry name" value="Acid proteases"/>
    <property type="match status" value="1"/>
</dbReference>
<dbReference type="GO" id="GO:0006508">
    <property type="term" value="P:proteolysis"/>
    <property type="evidence" value="ECO:0007669"/>
    <property type="project" value="InterPro"/>
</dbReference>
<dbReference type="PANTHER" id="PTHR12917:SF18">
    <property type="entry name" value="DNA DAMAGE-INDUCIBLE PROTEIN 1-LIKE"/>
    <property type="match status" value="1"/>
</dbReference>
<evidence type="ECO:0008006" key="4">
    <source>
        <dbReference type="Google" id="ProtNLM"/>
    </source>
</evidence>
<accession>A0A2P5YMU1</accession>
<evidence type="ECO:0000256" key="1">
    <source>
        <dbReference type="SAM" id="MobiDB-lite"/>
    </source>
</evidence>
<protein>
    <recommendedName>
        <fullName evidence="4">Aspartic peptidase DDI1-type domain-containing protein</fullName>
    </recommendedName>
</protein>
<dbReference type="PANTHER" id="PTHR12917">
    <property type="entry name" value="ASPARTYL PROTEASE DDI-RELATED"/>
    <property type="match status" value="1"/>
</dbReference>
<sequence>MISAKNDEPKEEAKPTEGNTSKVNSMVLIPGKRNGNGLMFVDVNIAGQKRSALIDTGASDLFMSEKAAKKLGLSIRKSNKKIKVATSEKAPTVGVVRDVELQIGEWKSKEEFEVIQLSDYDFVLGLNFLVRIQASLQLGADQIHIATGPSTKSIVPVHRDVKVGTKVLSSIQLVEDVSYGRNIKSSKRNATKAPSEVLVAQGTDMKPAGPTAIPDLTKLDVGFKEESSQDKRLLRCRISSKENIPVDAVSIDDSVASDKFAQP</sequence>
<dbReference type="Proteomes" id="UP000239757">
    <property type="component" value="Unassembled WGS sequence"/>
</dbReference>
<name>A0A2P5YMU1_GOSBA</name>
<organism evidence="2 3">
    <name type="scientific">Gossypium barbadense</name>
    <name type="common">Sea Island cotton</name>
    <name type="synonym">Hibiscus barbadensis</name>
    <dbReference type="NCBI Taxonomy" id="3634"/>
    <lineage>
        <taxon>Eukaryota</taxon>
        <taxon>Viridiplantae</taxon>
        <taxon>Streptophyta</taxon>
        <taxon>Embryophyta</taxon>
        <taxon>Tracheophyta</taxon>
        <taxon>Spermatophyta</taxon>
        <taxon>Magnoliopsida</taxon>
        <taxon>eudicotyledons</taxon>
        <taxon>Gunneridae</taxon>
        <taxon>Pentapetalae</taxon>
        <taxon>rosids</taxon>
        <taxon>malvids</taxon>
        <taxon>Malvales</taxon>
        <taxon>Malvaceae</taxon>
        <taxon>Malvoideae</taxon>
        <taxon>Gossypium</taxon>
    </lineage>
</organism>
<feature type="compositionally biased region" description="Basic and acidic residues" evidence="1">
    <location>
        <begin position="1"/>
        <end position="15"/>
    </location>
</feature>
<dbReference type="GO" id="GO:0004190">
    <property type="term" value="F:aspartic-type endopeptidase activity"/>
    <property type="evidence" value="ECO:0007669"/>
    <property type="project" value="InterPro"/>
</dbReference>
<dbReference type="CDD" id="cd00303">
    <property type="entry name" value="retropepsin_like"/>
    <property type="match status" value="1"/>
</dbReference>
<feature type="region of interest" description="Disordered" evidence="1">
    <location>
        <begin position="1"/>
        <end position="24"/>
    </location>
</feature>
<dbReference type="PROSITE" id="PS00141">
    <property type="entry name" value="ASP_PROTEASE"/>
    <property type="match status" value="1"/>
</dbReference>
<reference evidence="2 3" key="1">
    <citation type="submission" date="2015-01" db="EMBL/GenBank/DDBJ databases">
        <title>Genome of allotetraploid Gossypium barbadense reveals genomic plasticity and fiber elongation in cotton evolution.</title>
        <authorList>
            <person name="Chen X."/>
            <person name="Liu X."/>
            <person name="Zhao B."/>
            <person name="Zheng H."/>
            <person name="Hu Y."/>
            <person name="Lu G."/>
            <person name="Yang C."/>
            <person name="Chen J."/>
            <person name="Shan C."/>
            <person name="Zhang L."/>
            <person name="Zhou Y."/>
            <person name="Wang L."/>
            <person name="Guo W."/>
            <person name="Bai Y."/>
            <person name="Ruan J."/>
            <person name="Shangguan X."/>
            <person name="Mao Y."/>
            <person name="Jiang J."/>
            <person name="Zhu Y."/>
            <person name="Lei J."/>
            <person name="Kang H."/>
            <person name="Chen S."/>
            <person name="He X."/>
            <person name="Wang R."/>
            <person name="Wang Y."/>
            <person name="Chen J."/>
            <person name="Wang L."/>
            <person name="Yu S."/>
            <person name="Wang B."/>
            <person name="Wei J."/>
            <person name="Song S."/>
            <person name="Lu X."/>
            <person name="Gao Z."/>
            <person name="Gu W."/>
            <person name="Deng X."/>
            <person name="Ma D."/>
            <person name="Wang S."/>
            <person name="Liang W."/>
            <person name="Fang L."/>
            <person name="Cai C."/>
            <person name="Zhu X."/>
            <person name="Zhou B."/>
            <person name="Zhang Y."/>
            <person name="Chen Z."/>
            <person name="Xu S."/>
            <person name="Zhu R."/>
            <person name="Wang S."/>
            <person name="Zhang T."/>
            <person name="Zhao G."/>
        </authorList>
    </citation>
    <scope>NUCLEOTIDE SEQUENCE [LARGE SCALE GENOMIC DNA]</scope>
    <source>
        <strain evidence="3">cv. Xinhai21</strain>
        <tissue evidence="2">Leaf</tissue>
    </source>
</reference>
<dbReference type="OrthoDB" id="1939491at2759"/>
<dbReference type="InterPro" id="IPR021109">
    <property type="entry name" value="Peptidase_aspartic_dom_sf"/>
</dbReference>